<dbReference type="InterPro" id="IPR010994">
    <property type="entry name" value="RuvA_2-like"/>
</dbReference>
<dbReference type="SUPFAM" id="SSF47781">
    <property type="entry name" value="RuvA domain 2-like"/>
    <property type="match status" value="1"/>
</dbReference>
<dbReference type="HOGENOM" id="CLU_1677052_0_0_6"/>
<dbReference type="Proteomes" id="UP000031623">
    <property type="component" value="Chromosome"/>
</dbReference>
<dbReference type="STRING" id="40754.THII_2658"/>
<dbReference type="EMBL" id="AP014633">
    <property type="protein sequence ID" value="BAP56955.1"/>
    <property type="molecule type" value="Genomic_DNA"/>
</dbReference>
<feature type="signal peptide" evidence="2">
    <location>
        <begin position="1"/>
        <end position="26"/>
    </location>
</feature>
<organism evidence="3 4">
    <name type="scientific">Thioploca ingrica</name>
    <dbReference type="NCBI Taxonomy" id="40754"/>
    <lineage>
        <taxon>Bacteria</taxon>
        <taxon>Pseudomonadati</taxon>
        <taxon>Pseudomonadota</taxon>
        <taxon>Gammaproteobacteria</taxon>
        <taxon>Thiotrichales</taxon>
        <taxon>Thiotrichaceae</taxon>
        <taxon>Thioploca</taxon>
    </lineage>
</organism>
<reference evidence="3 4" key="1">
    <citation type="journal article" date="2014" name="ISME J.">
        <title>Ecophysiology of Thioploca ingrica as revealed by the complete genome sequence supplemented with proteomic evidence.</title>
        <authorList>
            <person name="Kojima H."/>
            <person name="Ogura Y."/>
            <person name="Yamamoto N."/>
            <person name="Togashi T."/>
            <person name="Mori H."/>
            <person name="Watanabe T."/>
            <person name="Nemoto F."/>
            <person name="Kurokawa K."/>
            <person name="Hayashi T."/>
            <person name="Fukui M."/>
        </authorList>
    </citation>
    <scope>NUCLEOTIDE SEQUENCE [LARGE SCALE GENOMIC DNA]</scope>
</reference>
<dbReference type="Gene3D" id="1.10.150.280">
    <property type="entry name" value="AF1531-like domain"/>
    <property type="match status" value="1"/>
</dbReference>
<feature type="chain" id="PRO_5001852811" evidence="2">
    <location>
        <begin position="27"/>
        <end position="157"/>
    </location>
</feature>
<dbReference type="InterPro" id="IPR051675">
    <property type="entry name" value="Endo/Exo/Phosphatase_dom_1"/>
</dbReference>
<dbReference type="InterPro" id="IPR004509">
    <property type="entry name" value="Competence_ComEA_HhH"/>
</dbReference>
<dbReference type="PANTHER" id="PTHR21180:SF32">
    <property type="entry name" value="ENDONUCLEASE_EXONUCLEASE_PHOSPHATASE FAMILY DOMAIN-CONTAINING PROTEIN 1"/>
    <property type="match status" value="1"/>
</dbReference>
<accession>A0A090ANJ0</accession>
<dbReference type="Pfam" id="PF12836">
    <property type="entry name" value="HHH_3"/>
    <property type="match status" value="1"/>
</dbReference>
<keyword evidence="2" id="KW-0732">Signal</keyword>
<dbReference type="GO" id="GO:0015627">
    <property type="term" value="C:type II protein secretion system complex"/>
    <property type="evidence" value="ECO:0007669"/>
    <property type="project" value="TreeGrafter"/>
</dbReference>
<feature type="compositionally biased region" description="Low complexity" evidence="1">
    <location>
        <begin position="137"/>
        <end position="151"/>
    </location>
</feature>
<feature type="compositionally biased region" description="Polar residues" evidence="1">
    <location>
        <begin position="116"/>
        <end position="133"/>
    </location>
</feature>
<dbReference type="NCBIfam" id="TIGR00426">
    <property type="entry name" value="competence protein ComEA helix-hairpin-helix repeat region"/>
    <property type="match status" value="1"/>
</dbReference>
<protein>
    <submittedName>
        <fullName evidence="3">Competence protein ComEA helix-hairpin-helix repeat protein</fullName>
    </submittedName>
</protein>
<dbReference type="KEGG" id="tig:THII_2658"/>
<evidence type="ECO:0000313" key="3">
    <source>
        <dbReference type="EMBL" id="BAP56955.1"/>
    </source>
</evidence>
<dbReference type="OrthoDB" id="7510573at2"/>
<sequence>MKLLVRKTGCIGLFTLSIAISTGLLAQTPAQPDQVKPAATAQTEEKLVDINTADAETLERQLEGIGPKKATAIVEFREKNGFFKSLSDLEQVYGIGKKTLARNQDKIKIVIPAATEVTTQEPSSPPAKQTVSKEGSPAPTTVTNQTATPTTEVHSAQ</sequence>
<dbReference type="AlphaFoldDB" id="A0A090ANJ0"/>
<dbReference type="GO" id="GO:0015628">
    <property type="term" value="P:protein secretion by the type II secretion system"/>
    <property type="evidence" value="ECO:0007669"/>
    <property type="project" value="TreeGrafter"/>
</dbReference>
<proteinExistence type="predicted"/>
<evidence type="ECO:0000256" key="2">
    <source>
        <dbReference type="SAM" id="SignalP"/>
    </source>
</evidence>
<dbReference type="PANTHER" id="PTHR21180">
    <property type="entry name" value="ENDONUCLEASE/EXONUCLEASE/PHOSPHATASE FAMILY DOMAIN-CONTAINING PROTEIN 1"/>
    <property type="match status" value="1"/>
</dbReference>
<gene>
    <name evidence="3" type="ORF">THII_2658</name>
</gene>
<feature type="region of interest" description="Disordered" evidence="1">
    <location>
        <begin position="115"/>
        <end position="157"/>
    </location>
</feature>
<name>A0A090ANJ0_9GAMM</name>
<keyword evidence="4" id="KW-1185">Reference proteome</keyword>
<evidence type="ECO:0000256" key="1">
    <source>
        <dbReference type="SAM" id="MobiDB-lite"/>
    </source>
</evidence>
<evidence type="ECO:0000313" key="4">
    <source>
        <dbReference type="Proteomes" id="UP000031623"/>
    </source>
</evidence>